<sequence length="355" mass="38557">MIAVPNILRPSDPAPAVTLWRPSRWPFSPIIAPLLGRQAVSLPLDATGARESLSLRFIAPFQPTGDYLRITFTVGDELGLCVLPCDFVHLLLRLAEPHPRSQLDTPVAILLLEMLFDTPLTQLEYRLQRRITVTDPAVHEQDPGAVFGVTVGVHASVNDCDHFDFLLSLPSGLMSHVVTLAPPLTQRLPVPPVKLAVRLAEVALDAADFRRLGPGWAVVIGANPPRHTMLVAGEALYARIETNSGNLTCTTPFRLLKATEDNDMTAEPASDQPSHDDGVETTILSELRVTLTFEVGRRYVTLSELEGIGIGHLVDIGPLGDHIVTVLANGHRVGEGELVEIGQSLAVRLTRIVAR</sequence>
<proteinExistence type="inferred from homology"/>
<dbReference type="PANTHER" id="PTHR30034:SF6">
    <property type="entry name" value="YOP PROTEINS TRANSLOCATION PROTEIN Q"/>
    <property type="match status" value="1"/>
</dbReference>
<keyword evidence="4" id="KW-1185">Reference proteome</keyword>
<gene>
    <name evidence="3" type="ORF">J2D73_11665</name>
</gene>
<organism evidence="3 4">
    <name type="scientific">Acetobacter sacchari</name>
    <dbReference type="NCBI Taxonomy" id="2661687"/>
    <lineage>
        <taxon>Bacteria</taxon>
        <taxon>Pseudomonadati</taxon>
        <taxon>Pseudomonadota</taxon>
        <taxon>Alphaproteobacteria</taxon>
        <taxon>Acetobacterales</taxon>
        <taxon>Acetobacteraceae</taxon>
        <taxon>Acetobacter</taxon>
    </lineage>
</organism>
<accession>A0ABS3LX19</accession>
<evidence type="ECO:0000256" key="1">
    <source>
        <dbReference type="ARBA" id="ARBA00009226"/>
    </source>
</evidence>
<dbReference type="RefSeq" id="WP_207881721.1">
    <property type="nucleotide sequence ID" value="NZ_JAFVMF010000011.1"/>
</dbReference>
<dbReference type="InterPro" id="IPR001543">
    <property type="entry name" value="FliN-like_C"/>
</dbReference>
<evidence type="ECO:0000313" key="4">
    <source>
        <dbReference type="Proteomes" id="UP000664771"/>
    </source>
</evidence>
<keyword evidence="3" id="KW-0966">Cell projection</keyword>
<comment type="similarity">
    <text evidence="1">Belongs to the FliN/MopA/SpaO family.</text>
</comment>
<dbReference type="Proteomes" id="UP000664771">
    <property type="component" value="Unassembled WGS sequence"/>
</dbReference>
<dbReference type="EMBL" id="JAFVMF010000011">
    <property type="protein sequence ID" value="MBO1360445.1"/>
    <property type="molecule type" value="Genomic_DNA"/>
</dbReference>
<dbReference type="PANTHER" id="PTHR30034">
    <property type="entry name" value="FLAGELLAR MOTOR SWITCH PROTEIN FLIM"/>
    <property type="match status" value="1"/>
</dbReference>
<dbReference type="InterPro" id="IPR001172">
    <property type="entry name" value="FliN_T3SS_HrcQb"/>
</dbReference>
<reference evidence="3 4" key="1">
    <citation type="submission" date="2021-03" db="EMBL/GenBank/DDBJ databases">
        <title>The complete genome sequence of Acetobacter sacchari TBRC 11175.</title>
        <authorList>
            <person name="Charoenyingcharoen P."/>
            <person name="Yukphan P."/>
        </authorList>
    </citation>
    <scope>NUCLEOTIDE SEQUENCE [LARGE SCALE GENOMIC DNA]</scope>
    <source>
        <strain evidence="3 4">TBRC 11175</strain>
    </source>
</reference>
<comment type="caution">
    <text evidence="3">The sequence shown here is derived from an EMBL/GenBank/DDBJ whole genome shotgun (WGS) entry which is preliminary data.</text>
</comment>
<evidence type="ECO:0000259" key="2">
    <source>
        <dbReference type="Pfam" id="PF01052"/>
    </source>
</evidence>
<dbReference type="Gene3D" id="2.30.330.10">
    <property type="entry name" value="SpoA-like"/>
    <property type="match status" value="1"/>
</dbReference>
<dbReference type="SUPFAM" id="SSF101801">
    <property type="entry name" value="Surface presentation of antigens (SPOA)"/>
    <property type="match status" value="1"/>
</dbReference>
<dbReference type="InterPro" id="IPR036429">
    <property type="entry name" value="SpoA-like_sf"/>
</dbReference>
<protein>
    <submittedName>
        <fullName evidence="3">FliM/FliN family flagellar motor switch protein</fullName>
    </submittedName>
</protein>
<dbReference type="PRINTS" id="PR00956">
    <property type="entry name" value="FLGMOTORFLIN"/>
</dbReference>
<name>A0ABS3LX19_9PROT</name>
<keyword evidence="3" id="KW-0282">Flagellum</keyword>
<dbReference type="Pfam" id="PF01052">
    <property type="entry name" value="FliMN_C"/>
    <property type="match status" value="1"/>
</dbReference>
<evidence type="ECO:0000313" key="3">
    <source>
        <dbReference type="EMBL" id="MBO1360445.1"/>
    </source>
</evidence>
<keyword evidence="3" id="KW-0969">Cilium</keyword>
<feature type="domain" description="Flagellar motor switch protein FliN-like C-terminal" evidence="2">
    <location>
        <begin position="284"/>
        <end position="353"/>
    </location>
</feature>